<dbReference type="EMBL" id="ACFG01000034">
    <property type="protein sequence ID" value="EEH63455.1"/>
    <property type="molecule type" value="Genomic_DNA"/>
</dbReference>
<dbReference type="InterPro" id="IPR006016">
    <property type="entry name" value="UspA"/>
</dbReference>
<accession>C0W1T9</accession>
<dbReference type="Gene3D" id="3.40.50.620">
    <property type="entry name" value="HUPs"/>
    <property type="match status" value="1"/>
</dbReference>
<dbReference type="eggNOG" id="COG0589">
    <property type="taxonomic scope" value="Bacteria"/>
</dbReference>
<comment type="caution">
    <text evidence="2">The sequence shown here is derived from an EMBL/GenBank/DDBJ whole genome shotgun (WGS) entry which is preliminary data.</text>
</comment>
<keyword evidence="3" id="KW-1185">Reference proteome</keyword>
<dbReference type="STRING" id="525245.HMPREF0044_1379"/>
<evidence type="ECO:0000313" key="2">
    <source>
        <dbReference type="EMBL" id="EEH63455.1"/>
    </source>
</evidence>
<dbReference type="InterPro" id="IPR014729">
    <property type="entry name" value="Rossmann-like_a/b/a_fold"/>
</dbReference>
<name>C0W1T9_9ACTO</name>
<dbReference type="HOGENOM" id="CLU_049301_19_2_11"/>
<sequence length="130" mass="14105">MAIVMSFHGNEESVMALRMAVQTAEVKNTSLEVLVAARNDFKDSKTESDALETLWNELENVKVPFRVSNAPVGVSVAESVLELAREVQAEMIVLGLRQGGSRITDLGVNASRILLDAPCPVLTTTQFGLF</sequence>
<evidence type="ECO:0000259" key="1">
    <source>
        <dbReference type="Pfam" id="PF00582"/>
    </source>
</evidence>
<dbReference type="Proteomes" id="UP000010301">
    <property type="component" value="Unassembled WGS sequence"/>
</dbReference>
<feature type="domain" description="UspA" evidence="1">
    <location>
        <begin position="8"/>
        <end position="122"/>
    </location>
</feature>
<organism evidence="2 3">
    <name type="scientific">Gleimia coleocanis DSM 15436</name>
    <dbReference type="NCBI Taxonomy" id="525245"/>
    <lineage>
        <taxon>Bacteria</taxon>
        <taxon>Bacillati</taxon>
        <taxon>Actinomycetota</taxon>
        <taxon>Actinomycetes</taxon>
        <taxon>Actinomycetales</taxon>
        <taxon>Actinomycetaceae</taxon>
        <taxon>Gleimia</taxon>
    </lineage>
</organism>
<reference evidence="2 3" key="1">
    <citation type="submission" date="2009-01" db="EMBL/GenBank/DDBJ databases">
        <authorList>
            <person name="Qin X."/>
            <person name="Bachman B."/>
            <person name="Battles P."/>
            <person name="Bell A."/>
            <person name="Bess C."/>
            <person name="Bickham C."/>
            <person name="Chaboub L."/>
            <person name="Chen D."/>
            <person name="Coyle M."/>
            <person name="Deiros D.R."/>
            <person name="Dinh H."/>
            <person name="Forbes L."/>
            <person name="Fowler G."/>
            <person name="Francisco L."/>
            <person name="Fu Q."/>
            <person name="Gubbala S."/>
            <person name="Hale W."/>
            <person name="Han Y."/>
            <person name="Hemphill L."/>
            <person name="Highlander S.K."/>
            <person name="Hirani K."/>
            <person name="Hogues M."/>
            <person name="Jackson L."/>
            <person name="Jakkamsetti A."/>
            <person name="Javaid M."/>
            <person name="Jiang H."/>
            <person name="Korchina V."/>
            <person name="Kovar C."/>
            <person name="Lara F."/>
            <person name="Lee S."/>
            <person name="Mata R."/>
            <person name="Mathew T."/>
            <person name="Moen C."/>
            <person name="Morales K."/>
            <person name="Munidasa M."/>
            <person name="Nazareth L."/>
            <person name="Ngo R."/>
            <person name="Nguyen L."/>
            <person name="Okwuonu G."/>
            <person name="Ongeri F."/>
            <person name="Patil S."/>
            <person name="Petrosino J."/>
            <person name="Pham C."/>
            <person name="Pham P."/>
            <person name="Pu L.-L."/>
            <person name="Puazo M."/>
            <person name="Raj R."/>
            <person name="Reid J."/>
            <person name="Rouhana J."/>
            <person name="Saada N."/>
            <person name="Shang Y."/>
            <person name="Simmons D."/>
            <person name="Thornton R."/>
            <person name="Warren J."/>
            <person name="Weissenberger G."/>
            <person name="Zhang J."/>
            <person name="Zhang L."/>
            <person name="Zhou C."/>
            <person name="Zhu D."/>
            <person name="Muzny D."/>
            <person name="Worley K."/>
            <person name="Gibbs R."/>
        </authorList>
    </citation>
    <scope>NUCLEOTIDE SEQUENCE [LARGE SCALE GENOMIC DNA]</scope>
    <source>
        <strain evidence="2 3">DSM 15436</strain>
    </source>
</reference>
<gene>
    <name evidence="2" type="ORF">HMPREF0044_1379</name>
</gene>
<protein>
    <recommendedName>
        <fullName evidence="1">UspA domain-containing protein</fullName>
    </recommendedName>
</protein>
<dbReference type="AlphaFoldDB" id="C0W1T9"/>
<dbReference type="SUPFAM" id="SSF52402">
    <property type="entry name" value="Adenine nucleotide alpha hydrolases-like"/>
    <property type="match status" value="1"/>
</dbReference>
<evidence type="ECO:0000313" key="3">
    <source>
        <dbReference type="Proteomes" id="UP000010301"/>
    </source>
</evidence>
<dbReference type="OrthoDB" id="5419113at2"/>
<proteinExistence type="predicted"/>
<dbReference type="RefSeq" id="WP_006546237.1">
    <property type="nucleotide sequence ID" value="NZ_DS999540.1"/>
</dbReference>
<dbReference type="Pfam" id="PF00582">
    <property type="entry name" value="Usp"/>
    <property type="match status" value="1"/>
</dbReference>